<organism evidence="2 3">
    <name type="scientific">Mycena metata</name>
    <dbReference type="NCBI Taxonomy" id="1033252"/>
    <lineage>
        <taxon>Eukaryota</taxon>
        <taxon>Fungi</taxon>
        <taxon>Dikarya</taxon>
        <taxon>Basidiomycota</taxon>
        <taxon>Agaricomycotina</taxon>
        <taxon>Agaricomycetes</taxon>
        <taxon>Agaricomycetidae</taxon>
        <taxon>Agaricales</taxon>
        <taxon>Marasmiineae</taxon>
        <taxon>Mycenaceae</taxon>
        <taxon>Mycena</taxon>
    </lineage>
</organism>
<reference evidence="2" key="1">
    <citation type="submission" date="2023-03" db="EMBL/GenBank/DDBJ databases">
        <title>Massive genome expansion in bonnet fungi (Mycena s.s.) driven by repeated elements and novel gene families across ecological guilds.</title>
        <authorList>
            <consortium name="Lawrence Berkeley National Laboratory"/>
            <person name="Harder C.B."/>
            <person name="Miyauchi S."/>
            <person name="Viragh M."/>
            <person name="Kuo A."/>
            <person name="Thoen E."/>
            <person name="Andreopoulos B."/>
            <person name="Lu D."/>
            <person name="Skrede I."/>
            <person name="Drula E."/>
            <person name="Henrissat B."/>
            <person name="Morin E."/>
            <person name="Kohler A."/>
            <person name="Barry K."/>
            <person name="LaButti K."/>
            <person name="Morin E."/>
            <person name="Salamov A."/>
            <person name="Lipzen A."/>
            <person name="Mereny Z."/>
            <person name="Hegedus B."/>
            <person name="Baldrian P."/>
            <person name="Stursova M."/>
            <person name="Weitz H."/>
            <person name="Taylor A."/>
            <person name="Grigoriev I.V."/>
            <person name="Nagy L.G."/>
            <person name="Martin F."/>
            <person name="Kauserud H."/>
        </authorList>
    </citation>
    <scope>NUCLEOTIDE SEQUENCE</scope>
    <source>
        <strain evidence="2">CBHHK182m</strain>
    </source>
</reference>
<feature type="region of interest" description="Disordered" evidence="1">
    <location>
        <begin position="41"/>
        <end position="70"/>
    </location>
</feature>
<evidence type="ECO:0000313" key="3">
    <source>
        <dbReference type="Proteomes" id="UP001215598"/>
    </source>
</evidence>
<keyword evidence="3" id="KW-1185">Reference proteome</keyword>
<name>A0AAD7JZC1_9AGAR</name>
<proteinExistence type="predicted"/>
<dbReference type="Proteomes" id="UP001215598">
    <property type="component" value="Unassembled WGS sequence"/>
</dbReference>
<evidence type="ECO:0000256" key="1">
    <source>
        <dbReference type="SAM" id="MobiDB-lite"/>
    </source>
</evidence>
<comment type="caution">
    <text evidence="2">The sequence shown here is derived from an EMBL/GenBank/DDBJ whole genome shotgun (WGS) entry which is preliminary data.</text>
</comment>
<accession>A0AAD7JZC1</accession>
<dbReference type="EMBL" id="JARKIB010000013">
    <property type="protein sequence ID" value="KAJ7773488.1"/>
    <property type="molecule type" value="Genomic_DNA"/>
</dbReference>
<sequence length="247" mass="27213">MSTLLFTYVRTRLAAVLVHLHASGTNQAPLNLLYSQYRRNHHPPGEQVPAAQNDISSSLHGAFGPAGSTDPRRRNGFGFLSALESNCGVREILAGIPAIHSRLSLRMPEDGYPPNAAKSRSRCRCKGGGKMENPYTEDLSALVGLLSPHTPYQRCTRDPTHHRSNLVRVPVAEALQALQGEAELVLIRRACVARIAQTRAYGRASKLEIRTDDETDERDNCNTVLACGLLEPRERRRRESESINVGA</sequence>
<protein>
    <submittedName>
        <fullName evidence="2">Uncharacterized protein</fullName>
    </submittedName>
</protein>
<evidence type="ECO:0000313" key="2">
    <source>
        <dbReference type="EMBL" id="KAJ7773488.1"/>
    </source>
</evidence>
<dbReference type="AlphaFoldDB" id="A0AAD7JZC1"/>
<gene>
    <name evidence="2" type="ORF">B0H16DRAFT_1685258</name>
</gene>